<reference evidence="16" key="1">
    <citation type="submission" date="2023-03" db="EMBL/GenBank/DDBJ databases">
        <title>Mating type loci evolution in Malassezia.</title>
        <authorList>
            <person name="Coelho M.A."/>
        </authorList>
    </citation>
    <scope>NUCLEOTIDE SEQUENCE</scope>
    <source>
        <strain evidence="16">CBS 11721</strain>
    </source>
</reference>
<dbReference type="InterPro" id="IPR031335">
    <property type="entry name" value="Glyco_hydro_63_C"/>
</dbReference>
<feature type="domain" description="Glycosyl hydrolase family 63 C-terminal" evidence="14">
    <location>
        <begin position="280"/>
        <end position="752"/>
    </location>
</feature>
<dbReference type="InterPro" id="IPR004888">
    <property type="entry name" value="Glycoside_hydrolase_63"/>
</dbReference>
<keyword evidence="8" id="KW-0472">Membrane</keyword>
<evidence type="ECO:0000256" key="4">
    <source>
        <dbReference type="ARBA" id="ARBA00022801"/>
    </source>
</evidence>
<keyword evidence="10 12" id="KW-0326">Glycosidase</keyword>
<feature type="signal peptide" evidence="13">
    <location>
        <begin position="1"/>
        <end position="19"/>
    </location>
</feature>
<dbReference type="PANTHER" id="PTHR10412:SF11">
    <property type="entry name" value="MANNOSYL-OLIGOSACCHARIDE GLUCOSIDASE"/>
    <property type="match status" value="1"/>
</dbReference>
<evidence type="ECO:0000256" key="2">
    <source>
        <dbReference type="ARBA" id="ARBA00010833"/>
    </source>
</evidence>
<organism evidence="16 17">
    <name type="scientific">Malassezia cuniculi</name>
    <dbReference type="NCBI Taxonomy" id="948313"/>
    <lineage>
        <taxon>Eukaryota</taxon>
        <taxon>Fungi</taxon>
        <taxon>Dikarya</taxon>
        <taxon>Basidiomycota</taxon>
        <taxon>Ustilaginomycotina</taxon>
        <taxon>Malasseziomycetes</taxon>
        <taxon>Malasseziales</taxon>
        <taxon>Malasseziaceae</taxon>
        <taxon>Malassezia</taxon>
    </lineage>
</organism>
<feature type="domain" description="Glycosyl hydrolase family 63 N-terminal" evidence="15">
    <location>
        <begin position="34"/>
        <end position="235"/>
    </location>
</feature>
<dbReference type="InterPro" id="IPR012341">
    <property type="entry name" value="6hp_glycosidase-like_sf"/>
</dbReference>
<keyword evidence="9" id="KW-0325">Glycoprotein</keyword>
<keyword evidence="5 12" id="KW-0256">Endoplasmic reticulum</keyword>
<comment type="function">
    <text evidence="12">Cleaves the distal alpha 1,2-linked glucose residue from the Glc(3)Man(9)GlcNAc(2) oligosaccharide precursor.</text>
</comment>
<evidence type="ECO:0000256" key="5">
    <source>
        <dbReference type="ARBA" id="ARBA00022824"/>
    </source>
</evidence>
<dbReference type="EC" id="3.2.1.106" evidence="11 12"/>
<keyword evidence="17" id="KW-1185">Reference proteome</keyword>
<evidence type="ECO:0000256" key="3">
    <source>
        <dbReference type="ARBA" id="ARBA00022692"/>
    </source>
</evidence>
<evidence type="ECO:0000256" key="8">
    <source>
        <dbReference type="ARBA" id="ARBA00023136"/>
    </source>
</evidence>
<keyword evidence="13" id="KW-0732">Signal</keyword>
<comment type="catalytic activity">
    <reaction evidence="12">
        <text>N(4)-(alpha-D-Glc-(1-&gt;2)-alpha-D-Glc-(1-&gt;3)-alpha-D-Glc-(1-&gt;3)-alpha-D-Man-(1-&gt;2)-alpha-D-Man-(1-&gt;2)-alpha-D-Man-(1-&gt;3)-[alpha-D-Man-(1-&gt;2)-alpha-D-Man-(1-&gt;3)-[alpha-D-Man-(1-&gt;2)-alpha-D-Man-(1-&gt;6)]-alpha-D-Man-(1-&gt;6)]-beta-D-Man-(1-&gt;4)-beta-D-GlcNAc-(1-&gt;4)-beta-D-GlcNAc)-L-asparaginyl-[protein] + H2O = N(4)-(alpha-D-Glc-(1-&gt;3)-alpha-D-Glc-(1-&gt;3)-alpha-D-Man-(1-&gt;2)-alpha-D-Man-(1-&gt;2)-alpha-D-Man-(1-&gt;3)-[alpha-D-Man-(1-&gt;2)-alpha-D-Man-(1-&gt;3)-[alpha-D-Man-(1-&gt;2)-alpha-D-Man-(1-&gt;6)]-alpha-D-Man-(1-&gt;6)]-beta-D-Man-(1-&gt;4)-beta-D-GlcNAc-(1-&gt;4)-beta-D-GlcNAc)-L-asparaginyl-[protein] + beta-D-glucose</text>
        <dbReference type="Rhea" id="RHEA:55988"/>
        <dbReference type="Rhea" id="RHEA-COMP:12806"/>
        <dbReference type="Rhea" id="RHEA-COMP:14355"/>
        <dbReference type="ChEBI" id="CHEBI:15377"/>
        <dbReference type="ChEBI" id="CHEBI:15903"/>
        <dbReference type="ChEBI" id="CHEBI:59082"/>
        <dbReference type="ChEBI" id="CHEBI:132537"/>
        <dbReference type="EC" id="3.2.1.106"/>
    </reaction>
</comment>
<evidence type="ECO:0000313" key="17">
    <source>
        <dbReference type="Proteomes" id="UP001219933"/>
    </source>
</evidence>
<dbReference type="PANTHER" id="PTHR10412">
    <property type="entry name" value="MANNOSYL-OLIGOSACCHARIDE GLUCOSIDASE"/>
    <property type="match status" value="1"/>
</dbReference>
<dbReference type="Proteomes" id="UP001219933">
    <property type="component" value="Chromosome 3"/>
</dbReference>
<evidence type="ECO:0000256" key="6">
    <source>
        <dbReference type="ARBA" id="ARBA00022968"/>
    </source>
</evidence>
<dbReference type="GO" id="GO:0005789">
    <property type="term" value="C:endoplasmic reticulum membrane"/>
    <property type="evidence" value="ECO:0007669"/>
    <property type="project" value="UniProtKB-SubCell"/>
</dbReference>
<evidence type="ECO:0000256" key="12">
    <source>
        <dbReference type="RuleBase" id="RU368089"/>
    </source>
</evidence>
<keyword evidence="6" id="KW-0735">Signal-anchor</keyword>
<dbReference type="SUPFAM" id="SSF48208">
    <property type="entry name" value="Six-hairpin glycosidases"/>
    <property type="match status" value="1"/>
</dbReference>
<dbReference type="InterPro" id="IPR008928">
    <property type="entry name" value="6-hairpin_glycosidase_sf"/>
</dbReference>
<dbReference type="GO" id="GO:0004573">
    <property type="term" value="F:Glc3Man9GlcNAc2 oligosaccharide glucosidase activity"/>
    <property type="evidence" value="ECO:0007669"/>
    <property type="project" value="UniProtKB-UniRule"/>
</dbReference>
<gene>
    <name evidence="16" type="primary">CWH41</name>
    <name evidence="16" type="ORF">MCUN1_002480</name>
</gene>
<comment type="similarity">
    <text evidence="2 12">Belongs to the glycosyl hydrolase 63 family.</text>
</comment>
<evidence type="ECO:0000256" key="13">
    <source>
        <dbReference type="SAM" id="SignalP"/>
    </source>
</evidence>
<dbReference type="InterPro" id="IPR038518">
    <property type="entry name" value="Glyco_hydro_63N_sf"/>
</dbReference>
<proteinExistence type="inferred from homology"/>
<dbReference type="Gene3D" id="1.50.10.10">
    <property type="match status" value="1"/>
</dbReference>
<evidence type="ECO:0000259" key="15">
    <source>
        <dbReference type="Pfam" id="PF16923"/>
    </source>
</evidence>
<feature type="chain" id="PRO_5042158181" description="Mannosyl-oligosaccharide glucosidase" evidence="13">
    <location>
        <begin position="20"/>
        <end position="754"/>
    </location>
</feature>
<protein>
    <recommendedName>
        <fullName evidence="11 12">Mannosyl-oligosaccharide glucosidase</fullName>
        <ecNumber evidence="11 12">3.2.1.106</ecNumber>
    </recommendedName>
</protein>
<evidence type="ECO:0000256" key="9">
    <source>
        <dbReference type="ARBA" id="ARBA00023180"/>
    </source>
</evidence>
<dbReference type="EMBL" id="CP119879">
    <property type="protein sequence ID" value="WFD35622.1"/>
    <property type="molecule type" value="Genomic_DNA"/>
</dbReference>
<evidence type="ECO:0000256" key="11">
    <source>
        <dbReference type="ARBA" id="ARBA00038888"/>
    </source>
</evidence>
<keyword evidence="3" id="KW-0812">Transmembrane</keyword>
<dbReference type="AlphaFoldDB" id="A0AAF0J6J7"/>
<evidence type="ECO:0000259" key="14">
    <source>
        <dbReference type="Pfam" id="PF03200"/>
    </source>
</evidence>
<comment type="subcellular location">
    <subcellularLocation>
        <location evidence="1 12">Endoplasmic reticulum membrane</location>
        <topology evidence="1 12">Single-pass type II membrane protein</topology>
    </subcellularLocation>
</comment>
<sequence>MRWTLLLAGAGAALGAVAGGTDGAAGNDGAADTLWGTYRPQLYFGMRPRLPQSLLTGLAWYSTQDYRGVEQMRHSCADNGGIDSFGWTYHDGKTFGEQEIVDRSSNYRITTSFIKTATDHPSGGNWAVRVSGTVLDESKPAKIATIFYAGAEADDVHVAVADGRIQGSAPVLGEFSLHTEDAPGSQKTDVIVGSSIVAHDKVWQARDALLHDMAQRVQDLKAQGAFEKSMPTPEESMRLSGNTPAGSTFAAFQRNVEGNFSFDVFYEAHSTPGGSRLSGAALGPALEGHKAEYERRFESTFGLHQREYSEKQAQDARELTAQIVGGIGYYYGTSLVDRRYTSEHDDVLHGAQEPSPEYAPARGLLTATPSRSVFPRGFYWDEGFHLAHIIAWDPKLGIEILRSWTALIDEDGWVAREQILGEEARAQVPEAFQTQYPQYGNPPALIMGLVSLFDIASRSDMASTGTFNAELRAFLDETYESWRRHYQWYRRTQRGEVREWRRRATSRNEAYRWRGRTQTHVLTSGLDDYPRAPEPHSGELHVDLHSWMGYFARAMKTFANMLGHEDDEDEYARHERAITANVVDLHWSASDKLFCDASVNHEGDSYHVCHAGYVSLYPLLMQLLDPQSEQLGEVIKLLRDDKHLWSSYGLRSLSKSHELYGTEEDYWRGAIWMPINYLALSALSHYGAVHGPHQAAAVSAYKELRSRVVKTVLDEYHRSGYTWEQYDPETGRGRRGHPFTGWTSLVVLIMAEQY</sequence>
<keyword evidence="4 12" id="KW-0378">Hydrolase</keyword>
<dbReference type="Pfam" id="PF03200">
    <property type="entry name" value="Glyco_hydro_63"/>
    <property type="match status" value="1"/>
</dbReference>
<dbReference type="Gene3D" id="2.70.98.110">
    <property type="entry name" value="Glycosyl hydrolase family 63, N-terminal domain"/>
    <property type="match status" value="1"/>
</dbReference>
<dbReference type="InterPro" id="IPR031631">
    <property type="entry name" value="Glyco_hydro_63N"/>
</dbReference>
<dbReference type="GO" id="GO:0006487">
    <property type="term" value="P:protein N-linked glycosylation"/>
    <property type="evidence" value="ECO:0007669"/>
    <property type="project" value="UniProtKB-UniRule"/>
</dbReference>
<evidence type="ECO:0000256" key="10">
    <source>
        <dbReference type="ARBA" id="ARBA00023295"/>
    </source>
</evidence>
<evidence type="ECO:0000313" key="16">
    <source>
        <dbReference type="EMBL" id="WFD35622.1"/>
    </source>
</evidence>
<dbReference type="GO" id="GO:0009311">
    <property type="term" value="P:oligosaccharide metabolic process"/>
    <property type="evidence" value="ECO:0007669"/>
    <property type="project" value="UniProtKB-UniRule"/>
</dbReference>
<name>A0AAF0J6J7_9BASI</name>
<dbReference type="Pfam" id="PF16923">
    <property type="entry name" value="Glyco_hydro_63N"/>
    <property type="match status" value="1"/>
</dbReference>
<evidence type="ECO:0000256" key="7">
    <source>
        <dbReference type="ARBA" id="ARBA00022989"/>
    </source>
</evidence>
<evidence type="ECO:0000256" key="1">
    <source>
        <dbReference type="ARBA" id="ARBA00004648"/>
    </source>
</evidence>
<accession>A0AAF0J6J7</accession>
<keyword evidence="7" id="KW-1133">Transmembrane helix</keyword>